<gene>
    <name evidence="1" type="ORF">A7E75_13895</name>
</gene>
<organism evidence="1 2">
    <name type="scientific">Syntrophotalea acetylenica</name>
    <name type="common">Pelobacter acetylenicus</name>
    <dbReference type="NCBI Taxonomy" id="29542"/>
    <lineage>
        <taxon>Bacteria</taxon>
        <taxon>Pseudomonadati</taxon>
        <taxon>Thermodesulfobacteriota</taxon>
        <taxon>Desulfuromonadia</taxon>
        <taxon>Desulfuromonadales</taxon>
        <taxon>Syntrophotaleaceae</taxon>
        <taxon>Syntrophotalea</taxon>
    </lineage>
</organism>
<accession>A0A1L3GJ66</accession>
<name>A0A1L3GJ66_SYNAC</name>
<keyword evidence="2" id="KW-1185">Reference proteome</keyword>
<protein>
    <submittedName>
        <fullName evidence="1">Uncharacterized protein</fullName>
    </submittedName>
</protein>
<sequence length="92" mass="10251">MKIYFLVIRARPVPGNPNYRVVPGVSARFWVMEQSSSGALHRALYFLKCKGYVAIGVEQPAIPAGAAMHAWSENEMAGYQRARNFGISMFLT</sequence>
<evidence type="ECO:0000313" key="1">
    <source>
        <dbReference type="EMBL" id="APG25976.1"/>
    </source>
</evidence>
<dbReference type="KEGG" id="pace:A6070_07920"/>
<dbReference type="AlphaFoldDB" id="A0A1L3GJ66"/>
<dbReference type="Proteomes" id="UP000182264">
    <property type="component" value="Chromosome"/>
</dbReference>
<proteinExistence type="predicted"/>
<dbReference type="EMBL" id="CP015518">
    <property type="protein sequence ID" value="APG25976.1"/>
    <property type="molecule type" value="Genomic_DNA"/>
</dbReference>
<dbReference type="RefSeq" id="WP_072287817.1">
    <property type="nucleotide sequence ID" value="NZ_CP015455.1"/>
</dbReference>
<reference evidence="1 2" key="1">
    <citation type="journal article" date="2017" name="Genome Announc.">
        <title>Complete Genome Sequences of Two Acetylene-Fermenting Pelobacter acetylenicus Strains.</title>
        <authorList>
            <person name="Sutton J.M."/>
            <person name="Baesman S.M."/>
            <person name="Fierst J.L."/>
            <person name="Poret-Peterson A.T."/>
            <person name="Oremland R.S."/>
            <person name="Dunlap D.S."/>
            <person name="Akob D.M."/>
        </authorList>
    </citation>
    <scope>NUCLEOTIDE SEQUENCE [LARGE SCALE GENOMIC DNA]</scope>
    <source>
        <strain evidence="1 2">DSM 3247</strain>
    </source>
</reference>
<evidence type="ECO:0000313" key="2">
    <source>
        <dbReference type="Proteomes" id="UP000182264"/>
    </source>
</evidence>
<dbReference type="OrthoDB" id="5388775at2"/>